<organism evidence="1 2">
    <name type="scientific">Agrobacterium salinitolerans</name>
    <dbReference type="NCBI Taxonomy" id="1183413"/>
    <lineage>
        <taxon>Bacteria</taxon>
        <taxon>Pseudomonadati</taxon>
        <taxon>Pseudomonadota</taxon>
        <taxon>Alphaproteobacteria</taxon>
        <taxon>Hyphomicrobiales</taxon>
        <taxon>Rhizobiaceae</taxon>
        <taxon>Rhizobium/Agrobacterium group</taxon>
        <taxon>Agrobacterium</taxon>
    </lineage>
</organism>
<accession>A0A4Z1QKY0</accession>
<dbReference type="AlphaFoldDB" id="A0A4Z1QKY0"/>
<sequence>MRNALILAAAIAGAAILGNTTAQAGSYAAAEINMRAGPSTHYPSMGILAGGMPLNVIGCTKGFRWCDVEAAGRRGWVSGAYIDIDHDAQRLRVPAHAHLVHEPVVPTVSFNIGTYWSDHYADQDFYGDIDTWDDFAWEDDVPPPGWDPNW</sequence>
<dbReference type="EMBL" id="CP109969">
    <property type="protein sequence ID" value="UYZ09580.1"/>
    <property type="molecule type" value="Genomic_DNA"/>
</dbReference>
<dbReference type="Pfam" id="PF08239">
    <property type="entry name" value="SH3_3"/>
    <property type="match status" value="1"/>
</dbReference>
<dbReference type="Gene3D" id="2.30.30.40">
    <property type="entry name" value="SH3 Domains"/>
    <property type="match status" value="1"/>
</dbReference>
<dbReference type="Proteomes" id="UP000298735">
    <property type="component" value="Chromosome Linear"/>
</dbReference>
<reference evidence="1" key="1">
    <citation type="submission" date="2022-10" db="EMBL/GenBank/DDBJ databases">
        <title>Complete genome sequence of Agrobacterium salinitolerans CFBP5507.</title>
        <authorList>
            <person name="Tchabashvili S."/>
            <person name="Yen H.-C."/>
            <person name="Haryono M."/>
            <person name="Lin Y.-C."/>
            <person name="Lai E.-M."/>
            <person name="Kuo C.-H."/>
        </authorList>
    </citation>
    <scope>NUCLEOTIDE SEQUENCE</scope>
    <source>
        <strain evidence="1">CFBP5507</strain>
    </source>
</reference>
<dbReference type="OrthoDB" id="8074373at2"/>
<evidence type="ECO:0000313" key="1">
    <source>
        <dbReference type="EMBL" id="UYZ09580.1"/>
    </source>
</evidence>
<gene>
    <name evidence="1" type="ORF">CFBP5507_18005</name>
</gene>
<dbReference type="SMART" id="SM00287">
    <property type="entry name" value="SH3b"/>
    <property type="match status" value="1"/>
</dbReference>
<dbReference type="KEGG" id="asal:CFBP5507_18005"/>
<dbReference type="InterPro" id="IPR003646">
    <property type="entry name" value="SH3-like_bac-type"/>
</dbReference>
<name>A0A4Z1QKY0_9HYPH</name>
<proteinExistence type="predicted"/>
<dbReference type="RefSeq" id="WP_137411805.1">
    <property type="nucleotide sequence ID" value="NZ_CP074401.1"/>
</dbReference>
<evidence type="ECO:0000313" key="2">
    <source>
        <dbReference type="Proteomes" id="UP000298735"/>
    </source>
</evidence>
<dbReference type="PROSITE" id="PS51781">
    <property type="entry name" value="SH3B"/>
    <property type="match status" value="1"/>
</dbReference>
<protein>
    <submittedName>
        <fullName evidence="1">SH3 domain-containing protein</fullName>
    </submittedName>
</protein>